<evidence type="ECO:0000313" key="1">
    <source>
        <dbReference type="EMBL" id="ESW13854.1"/>
    </source>
</evidence>
<proteinExistence type="predicted"/>
<dbReference type="Gramene" id="ESW13854">
    <property type="protein sequence ID" value="ESW13854"/>
    <property type="gene ID" value="PHAVU_008G231800g"/>
</dbReference>
<name>V7B7R3_PHAVU</name>
<dbReference type="EMBL" id="CM002295">
    <property type="protein sequence ID" value="ESW13853.1"/>
    <property type="molecule type" value="Genomic_DNA"/>
</dbReference>
<dbReference type="EMBL" id="CM002295">
    <property type="protein sequence ID" value="ESW13854.1"/>
    <property type="molecule type" value="Genomic_DNA"/>
</dbReference>
<accession>V7B7R3</accession>
<keyword evidence="2" id="KW-1185">Reference proteome</keyword>
<evidence type="ECO:0000313" key="2">
    <source>
        <dbReference type="Proteomes" id="UP000000226"/>
    </source>
</evidence>
<gene>
    <name evidence="1" type="ORF">PHAVU_008G231800g</name>
</gene>
<reference evidence="2" key="2">
    <citation type="journal article" date="2014" name="Nat. Genet.">
        <title>A reference genome for common bean and genome-wide analysis of dual domestications.</title>
        <authorList>
            <person name="Schmutz J."/>
            <person name="McClean P.E."/>
            <person name="Mamidi S."/>
            <person name="Wu G.A."/>
            <person name="Cannon S.B."/>
            <person name="Grimwood J."/>
            <person name="Jenkins J."/>
            <person name="Shu S."/>
            <person name="Song Q."/>
            <person name="Chavarro C."/>
            <person name="Torres-Torres M."/>
            <person name="Geffroy V."/>
            <person name="Moghaddam S.M."/>
            <person name="Gao D."/>
            <person name="Abernathy B."/>
            <person name="Barry K."/>
            <person name="Blair M."/>
            <person name="Brick M.A."/>
            <person name="Chovatia M."/>
            <person name="Gepts P."/>
            <person name="Goodstein D.M."/>
            <person name="Gonzales M."/>
            <person name="Hellsten U."/>
            <person name="Hyten D.L."/>
            <person name="Jia G."/>
            <person name="Kelly J.D."/>
            <person name="Kudrna D."/>
            <person name="Lee R."/>
            <person name="Richard M.M."/>
            <person name="Miklas P.N."/>
            <person name="Osorno J.M."/>
            <person name="Rodrigues J."/>
            <person name="Thareau V."/>
            <person name="Urrea C.A."/>
            <person name="Wang M."/>
            <person name="Yu Y."/>
            <person name="Zhang M."/>
            <person name="Wing R.A."/>
            <person name="Cregan P.B."/>
            <person name="Rokhsar D.S."/>
            <person name="Jackson S.A."/>
        </authorList>
    </citation>
    <scope>NUCLEOTIDE SEQUENCE [LARGE SCALE GENOMIC DNA]</scope>
    <source>
        <strain evidence="2">cv. G19833</strain>
    </source>
</reference>
<protein>
    <submittedName>
        <fullName evidence="1">Uncharacterized protein</fullName>
    </submittedName>
</protein>
<dbReference type="Proteomes" id="UP000000226">
    <property type="component" value="Chromosome 8"/>
</dbReference>
<dbReference type="Gramene" id="ESW13853">
    <property type="protein sequence ID" value="ESW13853"/>
    <property type="gene ID" value="PHAVU_008G231800g"/>
</dbReference>
<dbReference type="AlphaFoldDB" id="V7B7R3"/>
<sequence length="72" mass="7910">MIAELEATVCLSTKKRSRLTAMQGCEGGSEVLCGEMRAQGTVSATMESLIATIMELRAMQKREESERKGEKK</sequence>
<organism evidence="1 2">
    <name type="scientific">Phaseolus vulgaris</name>
    <name type="common">Kidney bean</name>
    <name type="synonym">French bean</name>
    <dbReference type="NCBI Taxonomy" id="3885"/>
    <lineage>
        <taxon>Eukaryota</taxon>
        <taxon>Viridiplantae</taxon>
        <taxon>Streptophyta</taxon>
        <taxon>Embryophyta</taxon>
        <taxon>Tracheophyta</taxon>
        <taxon>Spermatophyta</taxon>
        <taxon>Magnoliopsida</taxon>
        <taxon>eudicotyledons</taxon>
        <taxon>Gunneridae</taxon>
        <taxon>Pentapetalae</taxon>
        <taxon>rosids</taxon>
        <taxon>fabids</taxon>
        <taxon>Fabales</taxon>
        <taxon>Fabaceae</taxon>
        <taxon>Papilionoideae</taxon>
        <taxon>50 kb inversion clade</taxon>
        <taxon>NPAAA clade</taxon>
        <taxon>indigoferoid/millettioid clade</taxon>
        <taxon>Phaseoleae</taxon>
        <taxon>Phaseolus</taxon>
    </lineage>
</organism>
<reference evidence="1" key="1">
    <citation type="submission" date="2013-04" db="EMBL/GenBank/DDBJ databases">
        <authorList>
            <person name="Schmutz J."/>
            <person name="McClean P."/>
            <person name="Shu S."/>
            <person name="Cregan P."/>
            <person name="Rokhsar D."/>
            <person name="Jackson S."/>
        </authorList>
    </citation>
    <scope>NUCLEOTIDE SEQUENCE</scope>
</reference>